<dbReference type="CDD" id="cd17346">
    <property type="entry name" value="MFS_DtpA_like"/>
    <property type="match status" value="1"/>
</dbReference>
<evidence type="ECO:0000256" key="9">
    <source>
        <dbReference type="SAM" id="Phobius"/>
    </source>
</evidence>
<dbReference type="RefSeq" id="WP_220103451.1">
    <property type="nucleotide sequence ID" value="NZ_JAHZSS010000006.1"/>
</dbReference>
<dbReference type="InterPro" id="IPR018456">
    <property type="entry name" value="PTR2_symporter_CS"/>
</dbReference>
<feature type="transmembrane region" description="Helical" evidence="9">
    <location>
        <begin position="202"/>
        <end position="221"/>
    </location>
</feature>
<keyword evidence="3" id="KW-1003">Cell membrane</keyword>
<dbReference type="NCBIfam" id="TIGR00924">
    <property type="entry name" value="yjdL_sub1_fam"/>
    <property type="match status" value="2"/>
</dbReference>
<dbReference type="EMBL" id="JAHZSS010000006">
    <property type="protein sequence ID" value="MBW8190766.1"/>
    <property type="molecule type" value="Genomic_DNA"/>
</dbReference>
<organism evidence="10 11">
    <name type="scientific">Neiella holothuriorum</name>
    <dbReference type="NCBI Taxonomy" id="2870530"/>
    <lineage>
        <taxon>Bacteria</taxon>
        <taxon>Pseudomonadati</taxon>
        <taxon>Pseudomonadota</taxon>
        <taxon>Gammaproteobacteria</taxon>
        <taxon>Alteromonadales</taxon>
        <taxon>Echinimonadaceae</taxon>
        <taxon>Neiella</taxon>
    </lineage>
</organism>
<feature type="transmembrane region" description="Helical" evidence="9">
    <location>
        <begin position="303"/>
        <end position="324"/>
    </location>
</feature>
<dbReference type="PANTHER" id="PTHR23517">
    <property type="entry name" value="RESISTANCE PROTEIN MDTM, PUTATIVE-RELATED-RELATED"/>
    <property type="match status" value="1"/>
</dbReference>
<feature type="transmembrane region" description="Helical" evidence="9">
    <location>
        <begin position="336"/>
        <end position="357"/>
    </location>
</feature>
<evidence type="ECO:0000256" key="6">
    <source>
        <dbReference type="ARBA" id="ARBA00022989"/>
    </source>
</evidence>
<feature type="transmembrane region" description="Helical" evidence="9">
    <location>
        <begin position="369"/>
        <end position="390"/>
    </location>
</feature>
<dbReference type="Gene3D" id="1.20.1250.20">
    <property type="entry name" value="MFS general substrate transporter like domains"/>
    <property type="match status" value="2"/>
</dbReference>
<evidence type="ECO:0000256" key="5">
    <source>
        <dbReference type="ARBA" id="ARBA00022856"/>
    </source>
</evidence>
<evidence type="ECO:0000256" key="8">
    <source>
        <dbReference type="RuleBase" id="RU003755"/>
    </source>
</evidence>
<keyword evidence="4 8" id="KW-0812">Transmembrane</keyword>
<feature type="transmembrane region" description="Helical" evidence="9">
    <location>
        <begin position="121"/>
        <end position="140"/>
    </location>
</feature>
<keyword evidence="7 9" id="KW-0472">Membrane</keyword>
<feature type="transmembrane region" description="Helical" evidence="9">
    <location>
        <begin position="92"/>
        <end position="109"/>
    </location>
</feature>
<dbReference type="Pfam" id="PF00854">
    <property type="entry name" value="PTR2"/>
    <property type="match status" value="2"/>
</dbReference>
<feature type="transmembrane region" description="Helical" evidence="9">
    <location>
        <begin position="261"/>
        <end position="283"/>
    </location>
</feature>
<reference evidence="10" key="1">
    <citation type="submission" date="2021-07" db="EMBL/GenBank/DDBJ databases">
        <title>Neiella marina sp. nov., isolated from the intestinal content of sea cucumber Apostichopus japonicus.</title>
        <authorList>
            <person name="Bai X."/>
        </authorList>
    </citation>
    <scope>NUCLEOTIDE SEQUENCE</scope>
    <source>
        <strain evidence="10">126</strain>
    </source>
</reference>
<comment type="caution">
    <text evidence="10">The sequence shown here is derived from an EMBL/GenBank/DDBJ whole genome shotgun (WGS) entry which is preliminary data.</text>
</comment>
<feature type="transmembrane region" description="Helical" evidence="9">
    <location>
        <begin position="402"/>
        <end position="427"/>
    </location>
</feature>
<name>A0ABS7EG35_9GAMM</name>
<dbReference type="InterPro" id="IPR036259">
    <property type="entry name" value="MFS_trans_sf"/>
</dbReference>
<keyword evidence="11" id="KW-1185">Reference proteome</keyword>
<feature type="transmembrane region" description="Helical" evidence="9">
    <location>
        <begin position="463"/>
        <end position="483"/>
    </location>
</feature>
<comment type="subcellular location">
    <subcellularLocation>
        <location evidence="1">Cell membrane</location>
        <topology evidence="1">Multi-pass membrane protein</topology>
    </subcellularLocation>
    <subcellularLocation>
        <location evidence="8">Membrane</location>
        <topology evidence="8">Multi-pass membrane protein</topology>
    </subcellularLocation>
</comment>
<dbReference type="InterPro" id="IPR005279">
    <property type="entry name" value="Dipep/tripep_permease"/>
</dbReference>
<proteinExistence type="inferred from homology"/>
<feature type="transmembrane region" description="Helical" evidence="9">
    <location>
        <begin position="161"/>
        <end position="182"/>
    </location>
</feature>
<dbReference type="InterPro" id="IPR050171">
    <property type="entry name" value="MFS_Transporters"/>
</dbReference>
<feature type="transmembrane region" description="Helical" evidence="9">
    <location>
        <begin position="62"/>
        <end position="83"/>
    </location>
</feature>
<dbReference type="InterPro" id="IPR000109">
    <property type="entry name" value="POT_fam"/>
</dbReference>
<dbReference type="SUPFAM" id="SSF103473">
    <property type="entry name" value="MFS general substrate transporter"/>
    <property type="match status" value="1"/>
</dbReference>
<evidence type="ECO:0000313" key="10">
    <source>
        <dbReference type="EMBL" id="MBW8190766.1"/>
    </source>
</evidence>
<evidence type="ECO:0000313" key="11">
    <source>
        <dbReference type="Proteomes" id="UP001166251"/>
    </source>
</evidence>
<comment type="similarity">
    <text evidence="8">Belongs to the major facilitator superfamily. Proton-dependent oligopeptide transporter (POT/PTR) (TC 2.A.17) family.</text>
</comment>
<keyword evidence="5" id="KW-0571">Peptide transport</keyword>
<dbReference type="PROSITE" id="PS01022">
    <property type="entry name" value="PTR2_1"/>
    <property type="match status" value="1"/>
</dbReference>
<dbReference type="PROSITE" id="PS01023">
    <property type="entry name" value="PTR2_2"/>
    <property type="match status" value="1"/>
</dbReference>
<protein>
    <submittedName>
        <fullName evidence="10">Peptide MFS transporter</fullName>
    </submittedName>
</protein>
<accession>A0ABS7EG35</accession>
<dbReference type="Proteomes" id="UP001166251">
    <property type="component" value="Unassembled WGS sequence"/>
</dbReference>
<keyword evidence="5" id="KW-0653">Protein transport</keyword>
<evidence type="ECO:0000256" key="3">
    <source>
        <dbReference type="ARBA" id="ARBA00022475"/>
    </source>
</evidence>
<gene>
    <name evidence="10" type="ORF">K0504_06945</name>
</gene>
<dbReference type="PANTHER" id="PTHR23517:SF15">
    <property type="entry name" value="PROTON-DEPENDENT OLIGOPEPTIDE FAMILY TRANSPORT PROTEIN"/>
    <property type="match status" value="1"/>
</dbReference>
<evidence type="ECO:0000256" key="4">
    <source>
        <dbReference type="ARBA" id="ARBA00022692"/>
    </source>
</evidence>
<evidence type="ECO:0000256" key="7">
    <source>
        <dbReference type="ARBA" id="ARBA00023136"/>
    </source>
</evidence>
<sequence>MSQLPSNKTMFGHPAGLFLLFGTELWERFSYYAMRAILVLYLVDKAQGQGGAGLGWSEADAIHLYGTFTMLVYLTPLIGGWLADNYLGQRKAILIGGALMALGQFTLAMPHGWVPGMSNEVFYAGLGLLMAGNGLFKPNISTMVGDLYEEGDHRRDGAFTIFYMGINIGAFLSGILVGLVYVQFGHAEIINGQEVFVNNYQAGFAAAGIGMVLSLIIQLTFARKLLGNIGVEPVAKSKQAQQKADESAGPLSKVERDRIKVIFVLGLFTIVFWAGFEQAGGLMNIYTDKFTDRMIGDFEVPTAWFQSVNAFFIVLFAPIFALLWTRLGKRDPSSPVKFAIGLLFLGLGFLFMLGASAEIAGGNAKSSMLWIIGAYLFHTLGELCLSPVGLSMVTKLAPIKLASLFMGLWFFFTGLANKVAALVGAMIGVHGGEADFAAACANDANVQACIDAAKEAAMIDKSFSIFGGLVITGVVSAIILYLLSDKLIDWMHGAEGQNHESLEEELKTTSEHQ</sequence>
<evidence type="ECO:0000256" key="2">
    <source>
        <dbReference type="ARBA" id="ARBA00022448"/>
    </source>
</evidence>
<keyword evidence="2 8" id="KW-0813">Transport</keyword>
<evidence type="ECO:0000256" key="1">
    <source>
        <dbReference type="ARBA" id="ARBA00004651"/>
    </source>
</evidence>
<keyword evidence="6 9" id="KW-1133">Transmembrane helix</keyword>